<reference evidence="4 5" key="1">
    <citation type="submission" date="2019-11" db="EMBL/GenBank/DDBJ databases">
        <authorList>
            <person name="Zheng R.K."/>
            <person name="Sun C.M."/>
        </authorList>
    </citation>
    <scope>NUCLEOTIDE SEQUENCE [LARGE SCALE GENOMIC DNA]</scope>
    <source>
        <strain evidence="4 5">WC007</strain>
    </source>
</reference>
<keyword evidence="1" id="KW-1133">Transmembrane helix</keyword>
<feature type="domain" description="Protein FecR C-terminal" evidence="3">
    <location>
        <begin position="260"/>
        <end position="325"/>
    </location>
</feature>
<feature type="transmembrane region" description="Helical" evidence="1">
    <location>
        <begin position="90"/>
        <end position="111"/>
    </location>
</feature>
<keyword evidence="1" id="KW-0812">Transmembrane</keyword>
<dbReference type="InterPro" id="IPR006860">
    <property type="entry name" value="FecR"/>
</dbReference>
<evidence type="ECO:0000259" key="3">
    <source>
        <dbReference type="Pfam" id="PF16344"/>
    </source>
</evidence>
<dbReference type="Gene3D" id="2.60.120.1440">
    <property type="match status" value="1"/>
</dbReference>
<evidence type="ECO:0000313" key="5">
    <source>
        <dbReference type="Proteomes" id="UP000428260"/>
    </source>
</evidence>
<name>A0A6I6JUB4_9BACT</name>
<accession>A0A6I6JUB4</accession>
<dbReference type="PANTHER" id="PTHR30273:SF2">
    <property type="entry name" value="PROTEIN FECR"/>
    <property type="match status" value="1"/>
</dbReference>
<evidence type="ECO:0000313" key="4">
    <source>
        <dbReference type="EMBL" id="QGY44638.1"/>
    </source>
</evidence>
<keyword evidence="1" id="KW-0472">Membrane</keyword>
<feature type="domain" description="FecR protein" evidence="2">
    <location>
        <begin position="127"/>
        <end position="216"/>
    </location>
</feature>
<evidence type="ECO:0000259" key="2">
    <source>
        <dbReference type="Pfam" id="PF04773"/>
    </source>
</evidence>
<dbReference type="Gene3D" id="3.55.50.30">
    <property type="match status" value="1"/>
</dbReference>
<gene>
    <name evidence="4" type="ORF">GM418_13480</name>
</gene>
<organism evidence="4 5">
    <name type="scientific">Maribellus comscasis</name>
    <dbReference type="NCBI Taxonomy" id="2681766"/>
    <lineage>
        <taxon>Bacteria</taxon>
        <taxon>Pseudomonadati</taxon>
        <taxon>Bacteroidota</taxon>
        <taxon>Bacteroidia</taxon>
        <taxon>Marinilabiliales</taxon>
        <taxon>Prolixibacteraceae</taxon>
        <taxon>Maribellus</taxon>
    </lineage>
</organism>
<sequence length="330" mass="37802">MQISRMKDTLKYREENKKLLSLYLEGKLKDNQLQKFLDFLQTREGQELLKQDMDSDSFSITNTSLPAKQSDKIYKQINRRIKHTQNHFSFIIKIAATFLLLVSLGTGVYFISPLQNRFAASMVEVTEGQQEITLPDGTHVRLNKGSHLSYSSGMMKKKKREVILLGEAFFEVAKNPEKPFIINADKAEIKVLGTMFNVKTGQKSNTTVVAVQEGRVLFSNKKQKKSVILTANEVGILEAGETIRKVSQPAQNYFSWFEHYLEFENMPLPQVVKQLETIFDTSIKLTDPDLNNKYFTAYMHGTSVDEVMTQLALSMELKLEKTNGKYFLKK</sequence>
<dbReference type="KEGG" id="mcos:GM418_13480"/>
<dbReference type="Proteomes" id="UP000428260">
    <property type="component" value="Chromosome"/>
</dbReference>
<dbReference type="EMBL" id="CP046401">
    <property type="protein sequence ID" value="QGY44638.1"/>
    <property type="molecule type" value="Genomic_DNA"/>
</dbReference>
<dbReference type="Pfam" id="PF16344">
    <property type="entry name" value="FecR_C"/>
    <property type="match status" value="1"/>
</dbReference>
<protein>
    <submittedName>
        <fullName evidence="4">DUF4974 domain-containing protein</fullName>
    </submittedName>
</protein>
<evidence type="ECO:0000256" key="1">
    <source>
        <dbReference type="SAM" id="Phobius"/>
    </source>
</evidence>
<proteinExistence type="predicted"/>
<keyword evidence="5" id="KW-1185">Reference proteome</keyword>
<dbReference type="PIRSF" id="PIRSF018266">
    <property type="entry name" value="FecR"/>
    <property type="match status" value="1"/>
</dbReference>
<dbReference type="PANTHER" id="PTHR30273">
    <property type="entry name" value="PERIPLASMIC SIGNAL SENSOR AND SIGMA FACTOR ACTIVATOR FECR-RELATED"/>
    <property type="match status" value="1"/>
</dbReference>
<dbReference type="InterPro" id="IPR012373">
    <property type="entry name" value="Ferrdict_sens_TM"/>
</dbReference>
<dbReference type="InterPro" id="IPR032508">
    <property type="entry name" value="FecR_C"/>
</dbReference>
<dbReference type="Pfam" id="PF04773">
    <property type="entry name" value="FecR"/>
    <property type="match status" value="1"/>
</dbReference>
<dbReference type="GO" id="GO:0016989">
    <property type="term" value="F:sigma factor antagonist activity"/>
    <property type="evidence" value="ECO:0007669"/>
    <property type="project" value="TreeGrafter"/>
</dbReference>
<dbReference type="AlphaFoldDB" id="A0A6I6JUB4"/>